<keyword evidence="1" id="KW-1133">Transmembrane helix</keyword>
<evidence type="ECO:0000256" key="1">
    <source>
        <dbReference type="SAM" id="Phobius"/>
    </source>
</evidence>
<proteinExistence type="predicted"/>
<sequence length="111" mass="11540">MIRVKHILVAILLALIAATGITFVATSGGNAMIGQIEFSTAATPVNSATGNATDSERNAQFNVSSTVSRQFSALAPWLVGATAIAMVVTPVVAFVAIQPPVPARARVHRRD</sequence>
<dbReference type="OrthoDB" id="9956538at2"/>
<evidence type="ECO:0000313" key="2">
    <source>
        <dbReference type="EMBL" id="KRL85378.1"/>
    </source>
</evidence>
<keyword evidence="1" id="KW-0472">Membrane</keyword>
<keyword evidence="1" id="KW-0812">Transmembrane</keyword>
<comment type="caution">
    <text evidence="2">The sequence shown here is derived from an EMBL/GenBank/DDBJ whole genome shotgun (WGS) entry which is preliminary data.</text>
</comment>
<dbReference type="Proteomes" id="UP000051922">
    <property type="component" value="Unassembled WGS sequence"/>
</dbReference>
<dbReference type="STRING" id="1423783.FC50_GL001534"/>
<keyword evidence="3" id="KW-1185">Reference proteome</keyword>
<protein>
    <submittedName>
        <fullName evidence="2">Uncharacterized protein</fullName>
    </submittedName>
</protein>
<dbReference type="EMBL" id="AZFJ01000052">
    <property type="protein sequence ID" value="KRL85378.1"/>
    <property type="molecule type" value="Genomic_DNA"/>
</dbReference>
<gene>
    <name evidence="2" type="ORF">FC50_GL001534</name>
</gene>
<evidence type="ECO:0000313" key="3">
    <source>
        <dbReference type="Proteomes" id="UP000051922"/>
    </source>
</evidence>
<dbReference type="AlphaFoldDB" id="A0A0R1U343"/>
<dbReference type="RefSeq" id="WP_054650716.1">
    <property type="nucleotide sequence ID" value="NZ_AZFJ01000052.1"/>
</dbReference>
<accession>A0A0R1U343</accession>
<dbReference type="PATRIC" id="fig|1423783.4.peg.1578"/>
<feature type="transmembrane region" description="Helical" evidence="1">
    <location>
        <begin position="74"/>
        <end position="97"/>
    </location>
</feature>
<name>A0A0R1U343_9LACO</name>
<reference evidence="2 3" key="1">
    <citation type="journal article" date="2015" name="Genome Announc.">
        <title>Expanding the biotechnology potential of lactobacilli through comparative genomics of 213 strains and associated genera.</title>
        <authorList>
            <person name="Sun Z."/>
            <person name="Harris H.M."/>
            <person name="McCann A."/>
            <person name="Guo C."/>
            <person name="Argimon S."/>
            <person name="Zhang W."/>
            <person name="Yang X."/>
            <person name="Jeffery I.B."/>
            <person name="Cooney J.C."/>
            <person name="Kagawa T.F."/>
            <person name="Liu W."/>
            <person name="Song Y."/>
            <person name="Salvetti E."/>
            <person name="Wrobel A."/>
            <person name="Rasinkangas P."/>
            <person name="Parkhill J."/>
            <person name="Rea M.C."/>
            <person name="O'Sullivan O."/>
            <person name="Ritari J."/>
            <person name="Douillard F.P."/>
            <person name="Paul Ross R."/>
            <person name="Yang R."/>
            <person name="Briner A.E."/>
            <person name="Felis G.E."/>
            <person name="de Vos W.M."/>
            <person name="Barrangou R."/>
            <person name="Klaenhammer T.R."/>
            <person name="Caufield P.W."/>
            <person name="Cui Y."/>
            <person name="Zhang H."/>
            <person name="O'Toole P.W."/>
        </authorList>
    </citation>
    <scope>NUCLEOTIDE SEQUENCE [LARGE SCALE GENOMIC DNA]</scope>
    <source>
        <strain evidence="2 3">DSM 15945</strain>
    </source>
</reference>
<organism evidence="2 3">
    <name type="scientific">Lacticaseibacillus pantheris DSM 15945 = JCM 12539 = NBRC 106106</name>
    <dbReference type="NCBI Taxonomy" id="1423783"/>
    <lineage>
        <taxon>Bacteria</taxon>
        <taxon>Bacillati</taxon>
        <taxon>Bacillota</taxon>
        <taxon>Bacilli</taxon>
        <taxon>Lactobacillales</taxon>
        <taxon>Lactobacillaceae</taxon>
        <taxon>Lacticaseibacillus</taxon>
    </lineage>
</organism>